<evidence type="ECO:0000256" key="5">
    <source>
        <dbReference type="ARBA" id="ARBA00022536"/>
    </source>
</evidence>
<evidence type="ECO:0000259" key="28">
    <source>
        <dbReference type="PROSITE" id="PS50923"/>
    </source>
</evidence>
<dbReference type="CDD" id="cd03588">
    <property type="entry name" value="CLECT_CSPGs"/>
    <property type="match status" value="1"/>
</dbReference>
<evidence type="ECO:0000256" key="23">
    <source>
        <dbReference type="PROSITE-ProRule" id="PRU00302"/>
    </source>
</evidence>
<dbReference type="InterPro" id="IPR001881">
    <property type="entry name" value="EGF-like_Ca-bd_dom"/>
</dbReference>
<dbReference type="Pfam" id="PF00084">
    <property type="entry name" value="Sushi"/>
    <property type="match status" value="1"/>
</dbReference>
<dbReference type="Gene3D" id="2.10.25.10">
    <property type="entry name" value="Laminin"/>
    <property type="match status" value="2"/>
</dbReference>
<feature type="disulfide bond" evidence="22">
    <location>
        <begin position="3743"/>
        <end position="3752"/>
    </location>
</feature>
<evidence type="ECO:0000256" key="16">
    <source>
        <dbReference type="ARBA" id="ARBA00023319"/>
    </source>
</evidence>
<evidence type="ECO:0000256" key="10">
    <source>
        <dbReference type="ARBA" id="ARBA00022837"/>
    </source>
</evidence>
<dbReference type="PANTHER" id="PTHR22804:SF6">
    <property type="entry name" value="VERSICAN CORE PROTEIN"/>
    <property type="match status" value="1"/>
</dbReference>
<evidence type="ECO:0000256" key="1">
    <source>
        <dbReference type="ARBA" id="ARBA00004504"/>
    </source>
</evidence>
<dbReference type="InterPro" id="IPR000152">
    <property type="entry name" value="EGF-type_Asp/Asn_hydroxyl_site"/>
</dbReference>
<dbReference type="EMBL" id="JAACNH010000001">
    <property type="protein sequence ID" value="KAG8456406.1"/>
    <property type="molecule type" value="Genomic_DNA"/>
</dbReference>
<dbReference type="GO" id="GO:0001501">
    <property type="term" value="P:skeletal system development"/>
    <property type="evidence" value="ECO:0007669"/>
    <property type="project" value="TreeGrafter"/>
</dbReference>
<evidence type="ECO:0000256" key="20">
    <source>
        <dbReference type="ARBA" id="ARBA00044263"/>
    </source>
</evidence>
<dbReference type="Gene3D" id="2.10.70.10">
    <property type="entry name" value="Complement Module, domain 1"/>
    <property type="match status" value="1"/>
</dbReference>
<feature type="disulfide bond" evidence="23">
    <location>
        <begin position="3924"/>
        <end position="3967"/>
    </location>
</feature>
<evidence type="ECO:0000256" key="18">
    <source>
        <dbReference type="ARBA" id="ARBA00044099"/>
    </source>
</evidence>
<keyword evidence="31" id="KW-1185">Reference proteome</keyword>
<feature type="region of interest" description="Disordered" evidence="25">
    <location>
        <begin position="2288"/>
        <end position="2311"/>
    </location>
</feature>
<keyword evidence="3" id="KW-0964">Secreted</keyword>
<dbReference type="SMART" id="SM00179">
    <property type="entry name" value="EGF_CA"/>
    <property type="match status" value="2"/>
</dbReference>
<proteinExistence type="predicted"/>
<dbReference type="PROSITE" id="PS00010">
    <property type="entry name" value="ASX_HYDROXYL"/>
    <property type="match status" value="1"/>
</dbReference>
<evidence type="ECO:0000256" key="22">
    <source>
        <dbReference type="PROSITE-ProRule" id="PRU00076"/>
    </source>
</evidence>
<evidence type="ECO:0000259" key="27">
    <source>
        <dbReference type="PROSITE" id="PS50041"/>
    </source>
</evidence>
<feature type="compositionally biased region" description="Acidic residues" evidence="25">
    <location>
        <begin position="689"/>
        <end position="698"/>
    </location>
</feature>
<dbReference type="GO" id="GO:0030246">
    <property type="term" value="F:carbohydrate binding"/>
    <property type="evidence" value="ECO:0007669"/>
    <property type="project" value="UniProtKB-KW"/>
</dbReference>
<dbReference type="InterPro" id="IPR018378">
    <property type="entry name" value="C-type_lectin_CS"/>
</dbReference>
<keyword evidence="15" id="KW-0373">Hyaluronic acid</keyword>
<dbReference type="FunFam" id="2.10.25.10:FF:000195">
    <property type="entry name" value="versican core protein-like"/>
    <property type="match status" value="1"/>
</dbReference>
<feature type="domain" description="C-type lectin" evidence="27">
    <location>
        <begin position="3804"/>
        <end position="3918"/>
    </location>
</feature>
<dbReference type="PROSITE" id="PS50963">
    <property type="entry name" value="LINK_2"/>
    <property type="match status" value="1"/>
</dbReference>
<dbReference type="Gene3D" id="3.10.100.10">
    <property type="entry name" value="Mannose-Binding Protein A, subunit A"/>
    <property type="match status" value="2"/>
</dbReference>
<dbReference type="Pfam" id="PF00008">
    <property type="entry name" value="EGF"/>
    <property type="match status" value="2"/>
</dbReference>
<dbReference type="GO" id="GO:0001750">
    <property type="term" value="C:photoreceptor outer segment"/>
    <property type="evidence" value="ECO:0007669"/>
    <property type="project" value="UniProtKB-SubCell"/>
</dbReference>
<dbReference type="GO" id="GO:0002052">
    <property type="term" value="P:positive regulation of neuroblast proliferation"/>
    <property type="evidence" value="ECO:0007669"/>
    <property type="project" value="TreeGrafter"/>
</dbReference>
<dbReference type="GO" id="GO:0007155">
    <property type="term" value="P:cell adhesion"/>
    <property type="evidence" value="ECO:0007669"/>
    <property type="project" value="InterPro"/>
</dbReference>
<keyword evidence="7" id="KW-0732">Signal</keyword>
<dbReference type="GO" id="GO:0045202">
    <property type="term" value="C:synapse"/>
    <property type="evidence" value="ECO:0007669"/>
    <property type="project" value="TreeGrafter"/>
</dbReference>
<keyword evidence="13" id="KW-0325">Glycoprotein</keyword>
<evidence type="ECO:0000256" key="24">
    <source>
        <dbReference type="PROSITE-ProRule" id="PRU00323"/>
    </source>
</evidence>
<dbReference type="InterPro" id="IPR000742">
    <property type="entry name" value="EGF"/>
</dbReference>
<dbReference type="PANTHER" id="PTHR22804">
    <property type="entry name" value="AGGRECAN/VERSICAN PROTEOGLYCAN"/>
    <property type="match status" value="1"/>
</dbReference>
<feature type="disulfide bond" evidence="24">
    <location>
        <begin position="73"/>
        <end position="94"/>
    </location>
</feature>
<dbReference type="GO" id="GO:0005509">
    <property type="term" value="F:calcium ion binding"/>
    <property type="evidence" value="ECO:0007669"/>
    <property type="project" value="InterPro"/>
</dbReference>
<keyword evidence="8" id="KW-0430">Lectin</keyword>
<comment type="function">
    <text evidence="17">May play a role in intercellular signaling and in connecting cells with the extracellular matrix. May take part in the regulation of cell motility, growth and differentiation. Binds hyaluronic acid.</text>
</comment>
<dbReference type="InterPro" id="IPR000436">
    <property type="entry name" value="Sushi_SCR_CCP_dom"/>
</dbReference>
<dbReference type="InterPro" id="IPR000538">
    <property type="entry name" value="Link_dom"/>
</dbReference>
<dbReference type="GO" id="GO:0010001">
    <property type="term" value="P:glial cell differentiation"/>
    <property type="evidence" value="ECO:0007669"/>
    <property type="project" value="TreeGrafter"/>
</dbReference>
<dbReference type="CDD" id="cd00054">
    <property type="entry name" value="EGF_CA"/>
    <property type="match status" value="2"/>
</dbReference>
<feature type="disulfide bond" evidence="23">
    <location>
        <begin position="3953"/>
        <end position="3980"/>
    </location>
</feature>
<name>A0A8T2KPT5_9PIPI</name>
<evidence type="ECO:0000313" key="31">
    <source>
        <dbReference type="Proteomes" id="UP000812440"/>
    </source>
</evidence>
<feature type="domain" description="EGF-like" evidence="26">
    <location>
        <begin position="3716"/>
        <end position="3753"/>
    </location>
</feature>
<comment type="caution">
    <text evidence="22">Lacks conserved residue(s) required for the propagation of feature annotation.</text>
</comment>
<dbReference type="PROSITE" id="PS00022">
    <property type="entry name" value="EGF_1"/>
    <property type="match status" value="2"/>
</dbReference>
<dbReference type="SUPFAM" id="SSF57535">
    <property type="entry name" value="Complement control module/SCR domain"/>
    <property type="match status" value="1"/>
</dbReference>
<dbReference type="InterPro" id="IPR018097">
    <property type="entry name" value="EGF_Ca-bd_CS"/>
</dbReference>
<evidence type="ECO:0000256" key="12">
    <source>
        <dbReference type="ARBA" id="ARBA00023157"/>
    </source>
</evidence>
<keyword evidence="4" id="KW-0272">Extracellular matrix</keyword>
<evidence type="ECO:0000256" key="19">
    <source>
        <dbReference type="ARBA" id="ARBA00044230"/>
    </source>
</evidence>
<dbReference type="PROSITE" id="PS50041">
    <property type="entry name" value="C_TYPE_LECTIN_2"/>
    <property type="match status" value="1"/>
</dbReference>
<dbReference type="InterPro" id="IPR033987">
    <property type="entry name" value="CSPG_CTLD"/>
</dbReference>
<keyword evidence="14" id="KW-0966">Cell projection</keyword>
<keyword evidence="10" id="KW-0106">Calcium</keyword>
<dbReference type="InterPro" id="IPR050691">
    <property type="entry name" value="Hyaluronan_bind_Proteoglycan"/>
</dbReference>
<dbReference type="PROSITE" id="PS01241">
    <property type="entry name" value="LINK_1"/>
    <property type="match status" value="1"/>
</dbReference>
<dbReference type="Proteomes" id="UP000812440">
    <property type="component" value="Chromosome 1"/>
</dbReference>
<dbReference type="FunFam" id="2.10.70.10:FF:000003">
    <property type="entry name" value="Versican core protein"/>
    <property type="match status" value="1"/>
</dbReference>
<keyword evidence="16" id="KW-0393">Immunoglobulin domain</keyword>
<organism evidence="30 31">
    <name type="scientific">Hymenochirus boettgeri</name>
    <name type="common">Congo dwarf clawed frog</name>
    <dbReference type="NCBI Taxonomy" id="247094"/>
    <lineage>
        <taxon>Eukaryota</taxon>
        <taxon>Metazoa</taxon>
        <taxon>Chordata</taxon>
        <taxon>Craniata</taxon>
        <taxon>Vertebrata</taxon>
        <taxon>Euteleostomi</taxon>
        <taxon>Amphibia</taxon>
        <taxon>Batrachia</taxon>
        <taxon>Anura</taxon>
        <taxon>Pipoidea</taxon>
        <taxon>Pipidae</taxon>
        <taxon>Pipinae</taxon>
        <taxon>Hymenochirus</taxon>
    </lineage>
</organism>
<evidence type="ECO:0000256" key="25">
    <source>
        <dbReference type="SAM" id="MobiDB-lite"/>
    </source>
</evidence>
<dbReference type="SMART" id="SM00032">
    <property type="entry name" value="CCP"/>
    <property type="match status" value="1"/>
</dbReference>
<gene>
    <name evidence="30" type="ORF">GDO86_002259</name>
</gene>
<dbReference type="SMART" id="SM00034">
    <property type="entry name" value="CLECT"/>
    <property type="match status" value="1"/>
</dbReference>
<dbReference type="InterPro" id="IPR016187">
    <property type="entry name" value="CTDL_fold"/>
</dbReference>
<reference evidence="30" key="1">
    <citation type="thesis" date="2020" institute="ProQuest LLC" country="789 East Eisenhower Parkway, Ann Arbor, MI, USA">
        <title>Comparative Genomics and Chromosome Evolution.</title>
        <authorList>
            <person name="Mudd A.B."/>
        </authorList>
    </citation>
    <scope>NUCLEOTIDE SEQUENCE</scope>
    <source>
        <strain evidence="30">Female2</strain>
        <tissue evidence="30">Blood</tissue>
    </source>
</reference>
<dbReference type="SUPFAM" id="SSF57196">
    <property type="entry name" value="EGF/Laminin"/>
    <property type="match status" value="1"/>
</dbReference>
<evidence type="ECO:0000313" key="30">
    <source>
        <dbReference type="EMBL" id="KAG8456406.1"/>
    </source>
</evidence>
<feature type="region of interest" description="Disordered" evidence="25">
    <location>
        <begin position="1622"/>
        <end position="1642"/>
    </location>
</feature>
<dbReference type="PROSITE" id="PS01186">
    <property type="entry name" value="EGF_2"/>
    <property type="match status" value="1"/>
</dbReference>
<feature type="compositionally biased region" description="Polar residues" evidence="25">
    <location>
        <begin position="1625"/>
        <end position="1637"/>
    </location>
</feature>
<evidence type="ECO:0000256" key="15">
    <source>
        <dbReference type="ARBA" id="ARBA00023290"/>
    </source>
</evidence>
<dbReference type="CDD" id="cd00033">
    <property type="entry name" value="CCP"/>
    <property type="match status" value="1"/>
</dbReference>
<feature type="domain" description="EGF-like" evidence="26">
    <location>
        <begin position="3755"/>
        <end position="3791"/>
    </location>
</feature>
<dbReference type="PROSITE" id="PS50026">
    <property type="entry name" value="EGF_3"/>
    <property type="match status" value="2"/>
</dbReference>
<evidence type="ECO:0000256" key="7">
    <source>
        <dbReference type="ARBA" id="ARBA00022729"/>
    </source>
</evidence>
<evidence type="ECO:0000259" key="26">
    <source>
        <dbReference type="PROSITE" id="PS50026"/>
    </source>
</evidence>
<dbReference type="PROSITE" id="PS01187">
    <property type="entry name" value="EGF_CA"/>
    <property type="match status" value="1"/>
</dbReference>
<evidence type="ECO:0000256" key="8">
    <source>
        <dbReference type="ARBA" id="ARBA00022734"/>
    </source>
</evidence>
<evidence type="ECO:0000256" key="9">
    <source>
        <dbReference type="ARBA" id="ARBA00022737"/>
    </source>
</evidence>
<dbReference type="GO" id="GO:0007417">
    <property type="term" value="P:central nervous system development"/>
    <property type="evidence" value="ECO:0007669"/>
    <property type="project" value="TreeGrafter"/>
</dbReference>
<dbReference type="GO" id="GO:0072534">
    <property type="term" value="C:perineuronal net"/>
    <property type="evidence" value="ECO:0007669"/>
    <property type="project" value="TreeGrafter"/>
</dbReference>
<feature type="compositionally biased region" description="Polar residues" evidence="25">
    <location>
        <begin position="271"/>
        <end position="283"/>
    </location>
</feature>
<keyword evidence="12 22" id="KW-1015">Disulfide bond</keyword>
<feature type="domain" description="Sushi" evidence="28">
    <location>
        <begin position="3922"/>
        <end position="3982"/>
    </location>
</feature>
<dbReference type="GO" id="GO:0033165">
    <property type="term" value="C:interphotoreceptor matrix"/>
    <property type="evidence" value="ECO:0007669"/>
    <property type="project" value="UniProtKB-SubCell"/>
</dbReference>
<dbReference type="GO" id="GO:0005615">
    <property type="term" value="C:extracellular space"/>
    <property type="evidence" value="ECO:0007669"/>
    <property type="project" value="TreeGrafter"/>
</dbReference>
<evidence type="ECO:0000256" key="17">
    <source>
        <dbReference type="ARBA" id="ARBA00043896"/>
    </source>
</evidence>
<evidence type="ECO:0000256" key="14">
    <source>
        <dbReference type="ARBA" id="ARBA00023273"/>
    </source>
</evidence>
<dbReference type="InterPro" id="IPR001304">
    <property type="entry name" value="C-type_lectin-like"/>
</dbReference>
<dbReference type="SMART" id="SM00445">
    <property type="entry name" value="LINK"/>
    <property type="match status" value="1"/>
</dbReference>
<dbReference type="GO" id="GO:0005540">
    <property type="term" value="F:hyaluronic acid binding"/>
    <property type="evidence" value="ECO:0007669"/>
    <property type="project" value="UniProtKB-KW"/>
</dbReference>
<evidence type="ECO:0000256" key="2">
    <source>
        <dbReference type="ARBA" id="ARBA00004593"/>
    </source>
</evidence>
<evidence type="ECO:0000256" key="3">
    <source>
        <dbReference type="ARBA" id="ARBA00022525"/>
    </source>
</evidence>
<feature type="region of interest" description="Disordered" evidence="25">
    <location>
        <begin position="268"/>
        <end position="288"/>
    </location>
</feature>
<dbReference type="FunFam" id="3.10.100.10:FF:000003">
    <property type="entry name" value="Versican core protein"/>
    <property type="match status" value="1"/>
</dbReference>
<feature type="disulfide bond" evidence="22">
    <location>
        <begin position="3781"/>
        <end position="3790"/>
    </location>
</feature>
<dbReference type="PROSITE" id="PS50923">
    <property type="entry name" value="SUSHI"/>
    <property type="match status" value="1"/>
</dbReference>
<evidence type="ECO:0000256" key="6">
    <source>
        <dbReference type="ARBA" id="ARBA00022659"/>
    </source>
</evidence>
<evidence type="ECO:0000256" key="13">
    <source>
        <dbReference type="ARBA" id="ARBA00023180"/>
    </source>
</evidence>
<keyword evidence="9" id="KW-0677">Repeat</keyword>
<dbReference type="PROSITE" id="PS00615">
    <property type="entry name" value="C_TYPE_LECTIN_1"/>
    <property type="match status" value="1"/>
</dbReference>
<feature type="compositionally biased region" description="Polar residues" evidence="25">
    <location>
        <begin position="674"/>
        <end position="688"/>
    </location>
</feature>
<comment type="caution">
    <text evidence="30">The sequence shown here is derived from an EMBL/GenBank/DDBJ whole genome shotgun (WGS) entry which is preliminary data.</text>
</comment>
<evidence type="ECO:0000259" key="29">
    <source>
        <dbReference type="PROSITE" id="PS50963"/>
    </source>
</evidence>
<dbReference type="CDD" id="cd03520">
    <property type="entry name" value="Link_domain_CSPGs_modules_2_4"/>
    <property type="match status" value="1"/>
</dbReference>
<feature type="region of interest" description="Disordered" evidence="25">
    <location>
        <begin position="654"/>
        <end position="709"/>
    </location>
</feature>
<dbReference type="InterPro" id="IPR035976">
    <property type="entry name" value="Sushi/SCR/CCP_sf"/>
</dbReference>
<comment type="subcellular location">
    <subcellularLocation>
        <location evidence="1">Cell projection</location>
        <location evidence="1">Cilium</location>
        <location evidence="1">Photoreceptor outer segment</location>
    </subcellularLocation>
    <subcellularLocation>
        <location evidence="2">Secreted</location>
        <location evidence="2">Extracellular space</location>
        <location evidence="2">Extracellular matrix</location>
        <location evidence="2">Interphotoreceptor matrix</location>
    </subcellularLocation>
</comment>
<dbReference type="FunFam" id="2.10.25.10:FF:000006">
    <property type="entry name" value="Versican core protein-like isoform 1"/>
    <property type="match status" value="1"/>
</dbReference>
<accession>A0A8T2KPT5</accession>
<dbReference type="Pfam" id="PF00059">
    <property type="entry name" value="Lectin_C"/>
    <property type="match status" value="1"/>
</dbReference>
<evidence type="ECO:0000256" key="4">
    <source>
        <dbReference type="ARBA" id="ARBA00022530"/>
    </source>
</evidence>
<dbReference type="Pfam" id="PF00193">
    <property type="entry name" value="Xlink"/>
    <property type="match status" value="1"/>
</dbReference>
<dbReference type="FunFam" id="3.10.100.10:FF:000011">
    <property type="entry name" value="Aggrecan core protein"/>
    <property type="match status" value="1"/>
</dbReference>
<dbReference type="OrthoDB" id="9905227at2759"/>
<keyword evidence="11" id="KW-0654">Proteoglycan</keyword>
<keyword evidence="5 22" id="KW-0245">EGF-like domain</keyword>
<feature type="domain" description="Link" evidence="29">
    <location>
        <begin position="30"/>
        <end position="126"/>
    </location>
</feature>
<evidence type="ECO:0000256" key="21">
    <source>
        <dbReference type="ARBA" id="ARBA00044266"/>
    </source>
</evidence>
<dbReference type="SUPFAM" id="SSF56436">
    <property type="entry name" value="C-type lectin-like"/>
    <property type="match status" value="2"/>
</dbReference>
<protein>
    <recommendedName>
        <fullName evidence="18">Versican core protein</fullName>
    </recommendedName>
    <alternativeName>
        <fullName evidence="19">Chondroitin sulfate proteoglycan core protein 2</fullName>
    </alternativeName>
    <alternativeName>
        <fullName evidence="20">Large fibroblast proteoglycan</fullName>
    </alternativeName>
    <alternativeName>
        <fullName evidence="21">PG-M</fullName>
    </alternativeName>
</protein>
<dbReference type="SMART" id="SM00181">
    <property type="entry name" value="EGF"/>
    <property type="match status" value="2"/>
</dbReference>
<dbReference type="InterPro" id="IPR016186">
    <property type="entry name" value="C-type_lectin-like/link_sf"/>
</dbReference>
<evidence type="ECO:0000256" key="11">
    <source>
        <dbReference type="ARBA" id="ARBA00022974"/>
    </source>
</evidence>
<sequence length="4025" mass="442536">MGKEGIRTYGKRPVFEKYDVYCFVNDLDGDLFHLSLPTKLTFEEAKEECKKKNAALATVGDLYAAWRRGFDQCDYGWLSDGSVRYPVSVARPQCGGGLLGVRTKYRYSNQTYFPDPQNTFDAYCVQGKKNVTETVSVRLILPTEATTANIIRTAGKLHQEITSKVVSSIGQQSEKSLKSDVATSVVGHTKQKETESSIDASSLLLQAESTLAPMYLGAREGKLQQTKVGAQERISAEDYAQSSYSQPAIGVTVPSQRASTEEAGSLMVEGQNVQSPSEYQTDNIDSDNEKVSTDSALEASILEQASSTTESSVKLTMDVLYQGSQPPKESMEAKSEEIIPTVLIQHSIVTDKKNGLEMDTVSEESFIKRVVTMSSLKQDSDTPSAQPELDVFTVYKTLVTTSSSESAFPVSTTSTEVRQFAVHTETKPATVKHEEGETETEAATTQTAFKLNLFTKESKEEPEIITASKLSEAESQPTESELLTTKHLVSAVQGQKVDFTAEGSGLVQETVTSFEKNDIKEEIRESPERKETLVSAHAPTSQPYQFENLATVESEITNKSFKLEVETTYQSIRPSSQTNPDFISEPSTVLKVKPFTDQEVTSFRETIETVPGNKHEPTKQKQTTLNPNFISTEKPHLIDEETSEGTLVIDESVSQVSSTESDMTSRHQDVDSEYITSGTTDKQLTSATECEDATEEPPQDVTESLNGDYNQIPPSIRVIFVELNENETGPVGSLIDVLSPGRLGLPEHNDSSEEHDYSLLLNVLNLVENKDEEPDCDNTTDLTTSPSLKFINGKQEITHAPRDSKAEEARQDKIESVTPSEYASVTQMTEVTEQVVLQTETPSDESLDNDVSDIEDTAFSGDSEVVFELSASPKPNLSPKSSMAQFNELFHLSTLKSLEGTDTDEVLVKNEPVSEESRTDPSNKTIESPAQLIVEAVSNYTNEQKTFMETEETPKDFIPTKATSDSENILHVTSGERSNEREFPTPLPSIFPNRTFLPPAEIRSVSTVIDLGSKVGTTEKEIIEEMTVTLQPPKGFGLVEDKEGSADHSTILEQLSTISNSLYSTDNMQTITGLLEVKPTGTLDVSITEIRNLTDNSIHKITLGSQFIQESSGDLETDIAKHVHTESKYEDAEKSTTLITDSLQKEENVTYSKLVSTIKQQFLFVSATAVPQETENVGPDDAESGSLVQTTAMPVNSTHIGSLEEYTARDHSDVASLSDKTSDIKVSTILPFTEEGSADGDMASVLILKTSVQPKTTKTASEIHRIESKTDSLETHQVTLADFKKIDSEDITVFPALTDNNSSDTYAKEALKVVTPPTKSLLTHSFTKQLSPVNETVSTIISSEDQKDIFLRTTMQTGTTIQDNPTISTAMPTDEHTSAEQETREITHKDIHTKVIIIESESSGDHEAIIDTTELLANKISLPSTVYPDTDPNVNVEETSKTNLVIETHNRETIALFTDNKIPGTSSTDSIISASEISSDFPLVDQGSGDHDLTFKELTTPEQKIEIPFSKDMVTVTPNIEFTEAESKLLVGTEVKLTEVDTQHSKISFGTESPLTLESGFTTLYTGSNKEQTSDFKTLSSHHTDSPYIDQGSGDIEIEVTSMVPTAKDSSVSMETETAKAAQKLESSTNEVQTPTSEKAFDETMSDTLTLRTHALGTSNPTDEESTQIPIRLIMSTESPFTDQASGDAEDLYTVPKLKDYTAHKIPEVSTETISLKTAEYLSEHSQDPIKQITSTVSPLTGEISANQRDFETGATMYATKIVLESEGIRSVSPDKAPTSVEIEVSEKGFLLESVTKQLETIKSVTSIGRDIGEIDGIQESVTMATHSTTKLVVSQIIEESSGDVEDSTILTTKETAKIYVSGTEISTDSEEALKIVTPPKSLLTHSSTKHLSPVSETVSTIINSEDQKEMFLRTTMQTTIQDNPTISTAMPTEEHTISTELETREITHKDIYTKVITIQSESSGDHEAIIDSTELHTIKISLPSTVYPDTDPTVKLEETSKTNLIAETHKKEAVTAFSVFTDNTTSDTSSTGSLISASEINSDLPLEIVEAESSGDQGIIDTTETHEIKIITPTTMFSGGEFNENLEETSKTVLVESHTKKAITSFPVFTENKISNTSSSGDIVPASETHSDLPLVDQGSGDQDLIFTELTTPAHEISLDRTQATETIPQSTSNYLPFIGEISGEQQEIITVTKPYAVKTDNVKIASTHYPTEGVTVSLATKSESLVLETDTTKYKTPAREDEKTSMDKTQETHIASTLTSSKMITPMATKTYEVETKPEVISSLYQTKEPTLTDDSDTDKETETKSESLVLETDTTNYKTPAREDEKTTMDKTQETHIASTLTSSKMFTPMATKTYEVETKPEVISSLYQTKEPTLTDDSDTDKETETTGVIPSEPETTFSTKDIFSTGSLFFEQGSGDYNNLQTAPSTKTLETNTQEINELTKESILSSEKETIEKGLEDATQETDMLISRESHRTESPDINQGSGDQEDFITEQYSGISTPKFDMTSIDKSELLSTKYPSVKAEKTVEKLQVETSSDKSEPDLFYSTPSPKIHITREKVTGDEATYLSSSITELITGVPSQRIVATYLPLIEQGSGDESLQTAAEEDQTKVQIKTEAISTTASITEYTKIAKPEQITEKSDLQTSPKEYVTIEPKLGFSTSAAKTSSSKTKVTHDGAVSQTQPIMDYKISVEDESNDQTSLFEVFEESTASITWVGTESNETIREVITTLPSATEFIVDDRSSKQIADELETSTVEKDINLEIKTTPGTVVETTHIFSTQESSLYEEGSGDIISTTDKHTEITVHFPEEEKESASTHDNKDLIESDNKYVSQRTSFGFSAHYSLSTEEPQVFTTINRNIFEDNEESETILETSSVVLDSALEITDVTIETSSTESLYKTVKPTTQKPQISTDDSHAMPEVITESESIQETSSGVMDSALKISETSLEPGTKESLYYQVKSTKQAKIKDTTSTLEPQISTVISHVISDNTKESESILETSISMLDHSLKISETSAEPGIKESIYTAVKPTTQPKMKDSVLTQEPQIITKLSHVISEDANETGSIQETSSSILHSEEMIETTIEPRTEGSLYKTEKSTTQPKIKDTAFEFFSGQGSGEGLYTDGPMLTQPSLSIKTLFATVSTVQDIDTESMLFTDKPDKFETKSIKIETQSFSESSSQKSSLLLSTLDGVSLLETQTVPFKSESVPLQETLEVKAEEHISTRPSATPSFSHFIKEEFSTAFSVKLESSGEGSGIADISEQPVTSKASISPVISYVSEPEVSADKLIGTSVTSMPIITDNLTDDTGSQKLTMHEEYYESVTSDMAILSSKMESTTYQKKNLGESTDKMFFTATEGSHTKITMSTEMKEGSFETSKKIFESSDLTYSEAVTSQVVLTESEYLPTGSPTDIQSQVTPDIASMGYTSKKYDIDGETSQPLVYISEIYSKTDYSPEDIKSTGSSVLSTVTYIQEEKAVESKDMEETPTAVIDELSPRSPVTVILINGASDYTGKIIPSTLPSAGSGTDHVVSEQEVSADIAVTYKPQPVELLDITESTLDQSEGTEKEYEPVTSSRIDVDDSSYSFQYEEEDSELTTITSQNILSTDEPVSESGIAIMTGKQTGAEVSTSQKSEDLYTTSLQYDAETQPALVVQKELSSNIPGAADENEIEAEFPATEEAIAAEPVTSLPDLEGVTHEVDVHISTSNNVEGIELHITNQDPCKVNPCQHGGTCYARSGTSFVCTCVPGFSGDQCEIDIDECQSNPCRNGAACVDGINSFMCICLPSYSGSLCEQDTEVCDYGWHKFQGHCYKYFAHRRTWDAAERECRVQGGHLTSILSGDEQAFVNRLGHDYQWVGLNDKMFENDFRWTDGSALQYDNWRPNQPDSFFSTGEDCVVIIWHENGQWNDVPCNYHLTYTCKKGTVACGQPPNVENAKTFGKMKPRYEINSMVRYHCKEGFIQRHMPTIRCRGNGRWDLPKVTCMKSSGFQRTYSKKYYFKFPPPEMRTSFNSPKHYHNWSQTWQDSPR</sequence>
<keyword evidence="6 23" id="KW-0768">Sushi</keyword>
<feature type="region of interest" description="Disordered" evidence="25">
    <location>
        <begin position="2376"/>
        <end position="2400"/>
    </location>
</feature>